<evidence type="ECO:0000256" key="3">
    <source>
        <dbReference type="ARBA" id="ARBA00022692"/>
    </source>
</evidence>
<feature type="transmembrane region" description="Helical" evidence="6">
    <location>
        <begin position="231"/>
        <end position="249"/>
    </location>
</feature>
<keyword evidence="4 6" id="KW-1133">Transmembrane helix</keyword>
<feature type="transmembrane region" description="Helical" evidence="6">
    <location>
        <begin position="401"/>
        <end position="422"/>
    </location>
</feature>
<keyword evidence="2" id="KW-1003">Cell membrane</keyword>
<feature type="transmembrane region" description="Helical" evidence="6">
    <location>
        <begin position="306"/>
        <end position="328"/>
    </location>
</feature>
<dbReference type="GO" id="GO:0005886">
    <property type="term" value="C:plasma membrane"/>
    <property type="evidence" value="ECO:0007669"/>
    <property type="project" value="UniProtKB-SubCell"/>
</dbReference>
<feature type="transmembrane region" description="Helical" evidence="6">
    <location>
        <begin position="348"/>
        <end position="369"/>
    </location>
</feature>
<dbReference type="STRING" id="1802517.A2892_01015"/>
<accession>A0A1F8BAA5</accession>
<comment type="caution">
    <text evidence="7">The sequence shown here is derived from an EMBL/GenBank/DDBJ whole genome shotgun (WGS) entry which is preliminary data.</text>
</comment>
<evidence type="ECO:0000256" key="2">
    <source>
        <dbReference type="ARBA" id="ARBA00022475"/>
    </source>
</evidence>
<feature type="transmembrane region" description="Helical" evidence="6">
    <location>
        <begin position="269"/>
        <end position="294"/>
    </location>
</feature>
<dbReference type="PANTHER" id="PTHR30250">
    <property type="entry name" value="PST FAMILY PREDICTED COLANIC ACID TRANSPORTER"/>
    <property type="match status" value="1"/>
</dbReference>
<evidence type="ECO:0000313" key="7">
    <source>
        <dbReference type="EMBL" id="OGM60609.1"/>
    </source>
</evidence>
<dbReference type="EMBL" id="MGHD01000003">
    <property type="protein sequence ID" value="OGM60609.1"/>
    <property type="molecule type" value="Genomic_DNA"/>
</dbReference>
<evidence type="ECO:0000256" key="6">
    <source>
        <dbReference type="SAM" id="Phobius"/>
    </source>
</evidence>
<dbReference type="AlphaFoldDB" id="A0A1F8BAA5"/>
<comment type="subcellular location">
    <subcellularLocation>
        <location evidence="1">Cell membrane</location>
        <topology evidence="1">Multi-pass membrane protein</topology>
    </subcellularLocation>
</comment>
<organism evidence="7 8">
    <name type="scientific">Candidatus Woesebacteria bacterium RIFCSPLOWO2_01_FULL_39_10b</name>
    <dbReference type="NCBI Taxonomy" id="1802517"/>
    <lineage>
        <taxon>Bacteria</taxon>
        <taxon>Candidatus Woeseibacteriota</taxon>
    </lineage>
</organism>
<dbReference type="PANTHER" id="PTHR30250:SF28">
    <property type="entry name" value="POLYSACCHARIDE BIOSYNTHESIS PROTEIN"/>
    <property type="match status" value="1"/>
</dbReference>
<dbReference type="InterPro" id="IPR050833">
    <property type="entry name" value="Poly_Biosynth_Transport"/>
</dbReference>
<evidence type="ECO:0000256" key="4">
    <source>
        <dbReference type="ARBA" id="ARBA00022989"/>
    </source>
</evidence>
<keyword evidence="3 6" id="KW-0812">Transmembrane</keyword>
<evidence type="ECO:0000313" key="8">
    <source>
        <dbReference type="Proteomes" id="UP000176404"/>
    </source>
</evidence>
<dbReference type="Pfam" id="PF01943">
    <property type="entry name" value="Polysacc_synt"/>
    <property type="match status" value="1"/>
</dbReference>
<evidence type="ECO:0000256" key="5">
    <source>
        <dbReference type="ARBA" id="ARBA00023136"/>
    </source>
</evidence>
<evidence type="ECO:0000256" key="1">
    <source>
        <dbReference type="ARBA" id="ARBA00004651"/>
    </source>
</evidence>
<gene>
    <name evidence="7" type="ORF">A2892_01015</name>
</gene>
<protein>
    <recommendedName>
        <fullName evidence="9">Polysaccharide biosynthesis protein C-terminal domain-containing protein</fullName>
    </recommendedName>
</protein>
<feature type="transmembrane region" description="Helical" evidence="6">
    <location>
        <begin position="27"/>
        <end position="52"/>
    </location>
</feature>
<feature type="transmembrane region" description="Helical" evidence="6">
    <location>
        <begin position="101"/>
        <end position="125"/>
    </location>
</feature>
<reference evidence="7 8" key="1">
    <citation type="journal article" date="2016" name="Nat. Commun.">
        <title>Thousands of microbial genomes shed light on interconnected biogeochemical processes in an aquifer system.</title>
        <authorList>
            <person name="Anantharaman K."/>
            <person name="Brown C.T."/>
            <person name="Hug L.A."/>
            <person name="Sharon I."/>
            <person name="Castelle C.J."/>
            <person name="Probst A.J."/>
            <person name="Thomas B.C."/>
            <person name="Singh A."/>
            <person name="Wilkins M.J."/>
            <person name="Karaoz U."/>
            <person name="Brodie E.L."/>
            <person name="Williams K.H."/>
            <person name="Hubbard S.S."/>
            <person name="Banfield J.F."/>
        </authorList>
    </citation>
    <scope>NUCLEOTIDE SEQUENCE [LARGE SCALE GENOMIC DNA]</scope>
</reference>
<feature type="transmembrane region" description="Helical" evidence="6">
    <location>
        <begin position="177"/>
        <end position="210"/>
    </location>
</feature>
<keyword evidence="5 6" id="KW-0472">Membrane</keyword>
<feature type="transmembrane region" description="Helical" evidence="6">
    <location>
        <begin position="137"/>
        <end position="157"/>
    </location>
</feature>
<proteinExistence type="predicted"/>
<evidence type="ECO:0008006" key="9">
    <source>
        <dbReference type="Google" id="ProtNLM"/>
    </source>
</evidence>
<name>A0A1F8BAA5_9BACT</name>
<sequence length="430" mass="47929">MREKILGYQFSVLNFSISPREIVKHPLFSGSAVMILGTNITNFIAYLYHLIIGRMLGPATYGELATIISIMGLFFTSFGFLSLVVVKFVSASDEGELGGLFGWFLRISLKIAVFASLLLLVSIPFLNNFLYIDKKILILLAPILFVSSISVVYRALLQGLLKFNQVVVSSAVEVSGRLLLGVLFVFLGFEVFGAVFAIVISTTISFLLLKYFLSKLRLKILLSGFKDGKKVLRYSVAILLGSIATNSIFSSDLVLVKHFFSSYDAGIYASISTLGRVIFFGTSPIASVMFPLVSKRFSRGNAYRKIFFLSFFMVFLMCLSILIIYLLFPEAAIRLLFGARYLEGSKYLFQFGIFMSIFVLASLILNFYLSLEKSKVSIVSVITALVQVVGIWFFHSTINQVINVSIVAASFMFLALAIYFLYGIQKRSVF</sequence>
<feature type="transmembrane region" description="Helical" evidence="6">
    <location>
        <begin position="64"/>
        <end position="89"/>
    </location>
</feature>
<dbReference type="Proteomes" id="UP000176404">
    <property type="component" value="Unassembled WGS sequence"/>
</dbReference>
<dbReference type="InterPro" id="IPR002797">
    <property type="entry name" value="Polysacc_synth"/>
</dbReference>
<feature type="transmembrane region" description="Helical" evidence="6">
    <location>
        <begin position="376"/>
        <end position="395"/>
    </location>
</feature>